<keyword evidence="2" id="KW-1185">Reference proteome</keyword>
<accession>A0A147K4Z5</accession>
<sequence>MPDKVKFEESNSFVFKPQQIFNVQFGWIGYNENNQEVFPNHTTNNGSTFINGDEQIDFILVIEKYYLEER</sequence>
<gene>
    <name evidence="1" type="ORF">Q75_14545</name>
</gene>
<protein>
    <submittedName>
        <fullName evidence="1">Uncharacterized protein</fullName>
    </submittedName>
</protein>
<dbReference type="EMBL" id="LDYG01000048">
    <property type="protein sequence ID" value="KUP04676.1"/>
    <property type="molecule type" value="Genomic_DNA"/>
</dbReference>
<dbReference type="AlphaFoldDB" id="A0A147K4Z5"/>
<proteinExistence type="predicted"/>
<organism evidence="1 2">
    <name type="scientific">Bacillus coahuilensis p1.1.43</name>
    <dbReference type="NCBI Taxonomy" id="1150625"/>
    <lineage>
        <taxon>Bacteria</taxon>
        <taxon>Bacillati</taxon>
        <taxon>Bacillota</taxon>
        <taxon>Bacilli</taxon>
        <taxon>Bacillales</taxon>
        <taxon>Bacillaceae</taxon>
        <taxon>Bacillus</taxon>
    </lineage>
</organism>
<dbReference type="PATRIC" id="fig|1150625.3.peg.3041"/>
<reference evidence="1 2" key="1">
    <citation type="journal article" date="2016" name="Front. Microbiol.">
        <title>Microevolution Analysis of Bacillus coahuilensis Unveils Differences in Phosphorus Acquisition Strategies and Their Regulation.</title>
        <authorList>
            <person name="Gomez-Lunar Z."/>
            <person name="Hernandez-Gonzalez I."/>
            <person name="Rodriguez-Torres M.D."/>
            <person name="Souza V."/>
            <person name="Olmedo-Alvarez G."/>
        </authorList>
    </citation>
    <scope>NUCLEOTIDE SEQUENCE [LARGE SCALE GENOMIC DNA]</scope>
    <source>
        <strain evidence="2">p1.1.43</strain>
    </source>
</reference>
<comment type="caution">
    <text evidence="1">The sequence shown here is derived from an EMBL/GenBank/DDBJ whole genome shotgun (WGS) entry which is preliminary data.</text>
</comment>
<evidence type="ECO:0000313" key="1">
    <source>
        <dbReference type="EMBL" id="KUP04676.1"/>
    </source>
</evidence>
<evidence type="ECO:0000313" key="2">
    <source>
        <dbReference type="Proteomes" id="UP000074108"/>
    </source>
</evidence>
<dbReference type="Proteomes" id="UP000074108">
    <property type="component" value="Unassembled WGS sequence"/>
</dbReference>
<name>A0A147K4Z5_9BACI</name>